<accession>A0A1G8HVW2</accession>
<feature type="domain" description="Zinc finger CGNR" evidence="1">
    <location>
        <begin position="132"/>
        <end position="173"/>
    </location>
</feature>
<dbReference type="InterPro" id="IPR021005">
    <property type="entry name" value="Znf_CGNR"/>
</dbReference>
<dbReference type="AlphaFoldDB" id="A0A1G8HVW2"/>
<dbReference type="InterPro" id="IPR010852">
    <property type="entry name" value="ABATE"/>
</dbReference>
<evidence type="ECO:0000313" key="3">
    <source>
        <dbReference type="Proteomes" id="UP000199258"/>
    </source>
</evidence>
<dbReference type="Gene3D" id="1.10.3300.10">
    <property type="entry name" value="Jann2411-like domain"/>
    <property type="match status" value="1"/>
</dbReference>
<protein>
    <submittedName>
        <fullName evidence="2">Conserved protein containing a Zn-ribbon-like motif, possibly RNA-binding</fullName>
    </submittedName>
</protein>
<evidence type="ECO:0000259" key="1">
    <source>
        <dbReference type="Pfam" id="PF11706"/>
    </source>
</evidence>
<proteinExistence type="predicted"/>
<dbReference type="RefSeq" id="WP_090585963.1">
    <property type="nucleotide sequence ID" value="NZ_FNDT01000006.1"/>
</dbReference>
<dbReference type="EMBL" id="FNDT01000006">
    <property type="protein sequence ID" value="SDI10754.1"/>
    <property type="molecule type" value="Genomic_DNA"/>
</dbReference>
<dbReference type="Pfam" id="PF07336">
    <property type="entry name" value="ABATE"/>
    <property type="match status" value="1"/>
</dbReference>
<reference evidence="2 3" key="1">
    <citation type="submission" date="2016-10" db="EMBL/GenBank/DDBJ databases">
        <authorList>
            <person name="de Groot N.N."/>
        </authorList>
    </citation>
    <scope>NUCLEOTIDE SEQUENCE [LARGE SCALE GENOMIC DNA]</scope>
    <source>
        <strain evidence="2 3">NP_1H</strain>
    </source>
</reference>
<keyword evidence="3" id="KW-1185">Reference proteome</keyword>
<dbReference type="PANTHER" id="PTHR35525">
    <property type="entry name" value="BLL6575 PROTEIN"/>
    <property type="match status" value="1"/>
</dbReference>
<dbReference type="SUPFAM" id="SSF160904">
    <property type="entry name" value="Jann2411-like"/>
    <property type="match status" value="1"/>
</dbReference>
<name>A0A1G8HVW2_9MICC</name>
<gene>
    <name evidence="2" type="ORF">SAMN04488693_10646</name>
</gene>
<dbReference type="STRING" id="335973.SAMN04488693_10646"/>
<dbReference type="Pfam" id="PF11706">
    <property type="entry name" value="zf-CGNR"/>
    <property type="match status" value="1"/>
</dbReference>
<sequence>MLFANDTEEGLRSAAALVNTEDGEQLPDADALERFARDWNWSGNLALDEAELDAVRNLRPRLRSLWSGDEDAVVDTVNALLREFNALPQLVRHDSWDYHIHATPLEAPLSARMAVEAAMAFVDLIRSKELGRLRTCAAEDCTNVLVDLSKNRSRRFCESGCGNRAAVAAYRARLAERAEASA</sequence>
<dbReference type="PANTHER" id="PTHR35525:SF3">
    <property type="entry name" value="BLL6575 PROTEIN"/>
    <property type="match status" value="1"/>
</dbReference>
<organism evidence="2 3">
    <name type="scientific">Arthrobacter subterraneus</name>
    <dbReference type="NCBI Taxonomy" id="335973"/>
    <lineage>
        <taxon>Bacteria</taxon>
        <taxon>Bacillati</taxon>
        <taxon>Actinomycetota</taxon>
        <taxon>Actinomycetes</taxon>
        <taxon>Micrococcales</taxon>
        <taxon>Micrococcaceae</taxon>
        <taxon>Arthrobacter</taxon>
    </lineage>
</organism>
<dbReference type="Proteomes" id="UP000199258">
    <property type="component" value="Unassembled WGS sequence"/>
</dbReference>
<evidence type="ECO:0000313" key="2">
    <source>
        <dbReference type="EMBL" id="SDI10754.1"/>
    </source>
</evidence>
<dbReference type="InterPro" id="IPR023286">
    <property type="entry name" value="ABATE_dom_sf"/>
</dbReference>
<dbReference type="OrthoDB" id="3531194at2"/>